<dbReference type="Pfam" id="PF01370">
    <property type="entry name" value="Epimerase"/>
    <property type="match status" value="1"/>
</dbReference>
<feature type="binding site" evidence="4">
    <location>
        <position position="169"/>
    </location>
    <ligand>
        <name>substrate</name>
    </ligand>
</feature>
<dbReference type="RefSeq" id="WP_012501073.1">
    <property type="nucleotide sequence ID" value="NC_011026.1"/>
</dbReference>
<comment type="domain">
    <text evidence="4">Contains a large N-terminal NADP-binding domain, and a smaller C-terminal substrate-binding domain.</text>
</comment>
<dbReference type="EC" id="5.1.3.20" evidence="4"/>
<feature type="binding site" evidence="4">
    <location>
        <position position="53"/>
    </location>
    <ligand>
        <name>NADP(+)</name>
        <dbReference type="ChEBI" id="CHEBI:58349"/>
    </ligand>
</feature>
<dbReference type="Gene3D" id="3.90.25.10">
    <property type="entry name" value="UDP-galactose 4-epimerase, domain 1"/>
    <property type="match status" value="1"/>
</dbReference>
<proteinExistence type="inferred from homology"/>
<dbReference type="OrthoDB" id="9801785at2"/>
<comment type="pathway">
    <text evidence="4">Nucleotide-sugar biosynthesis; ADP-L-glycero-beta-D-manno-heptose biosynthesis; ADP-L-glycero-beta-D-manno-heptose from D-glycero-beta-D-manno-heptose 7-phosphate: step 4/4.</text>
</comment>
<sequence>MIVITGGAGFIGSAMLWHLNQQGISDAFVVDELSKTEKWQNLAGLQFSEYFHKNEFLDYLLNEKNSDIDAIIHMGAISATTETDADLLMKNNFEYTKSLALFSVQHNIRFIYASSAATYGNGDMGYSDELADTFKLRPLNMYGYSKHLFDLWAIKNEIINKIVGLKFFNVFGPNEYHKDDMTSVVFKAYHQILETGKVRLFKSHRPDFTDGGQSRDFVYVKDCLKVMQWLMENPQVNGVYNIGTGKARSFYDLTAATFAAMDKPINIEYFPMPEHLQGKYQYFTQADMSKLQQAGCPVTFGSLEENVKDYVQNHLMQPIPYLQSNISQG</sequence>
<evidence type="ECO:0000256" key="4">
    <source>
        <dbReference type="HAMAP-Rule" id="MF_01601"/>
    </source>
</evidence>
<dbReference type="AlphaFoldDB" id="B3QXS6"/>
<dbReference type="HOGENOM" id="CLU_007383_1_3_10"/>
<dbReference type="Proteomes" id="UP000001208">
    <property type="component" value="Chromosome"/>
</dbReference>
<dbReference type="InterPro" id="IPR001509">
    <property type="entry name" value="Epimerase_deHydtase"/>
</dbReference>
<comment type="function">
    <text evidence="4">Catalyzes the interconversion between ADP-D-glycero-beta-D-manno-heptose and ADP-L-glycero-beta-D-manno-heptose via an epimerization at carbon 6 of the heptose.</text>
</comment>
<comment type="subunit">
    <text evidence="4">Homopentamer.</text>
</comment>
<feature type="active site" description="Proton acceptor" evidence="4">
    <location>
        <position position="142"/>
    </location>
</feature>
<dbReference type="GO" id="GO:0005975">
    <property type="term" value="P:carbohydrate metabolic process"/>
    <property type="evidence" value="ECO:0007669"/>
    <property type="project" value="UniProtKB-UniRule"/>
</dbReference>
<feature type="active site" description="Proton acceptor" evidence="4">
    <location>
        <position position="178"/>
    </location>
</feature>
<dbReference type="STRING" id="517418.Ctha_2542"/>
<keyword evidence="1 4" id="KW-0521">NADP</keyword>
<feature type="binding site" evidence="4">
    <location>
        <position position="215"/>
    </location>
    <ligand>
        <name>substrate</name>
    </ligand>
</feature>
<comment type="catalytic activity">
    <reaction evidence="4">
        <text>ADP-D-glycero-beta-D-manno-heptose = ADP-L-glycero-beta-D-manno-heptose</text>
        <dbReference type="Rhea" id="RHEA:17577"/>
        <dbReference type="ChEBI" id="CHEBI:59967"/>
        <dbReference type="ChEBI" id="CHEBI:61506"/>
        <dbReference type="EC" id="5.1.3.20"/>
    </reaction>
</comment>
<dbReference type="PANTHER" id="PTHR43103">
    <property type="entry name" value="NUCLEOSIDE-DIPHOSPHATE-SUGAR EPIMERASE"/>
    <property type="match status" value="1"/>
</dbReference>
<feature type="binding site" evidence="4">
    <location>
        <begin position="31"/>
        <end position="32"/>
    </location>
    <ligand>
        <name>NADP(+)</name>
        <dbReference type="ChEBI" id="CHEBI:58349"/>
    </ligand>
</feature>
<dbReference type="KEGG" id="cts:Ctha_2542"/>
<evidence type="ECO:0000256" key="2">
    <source>
        <dbReference type="ARBA" id="ARBA00023235"/>
    </source>
</evidence>
<dbReference type="GO" id="GO:0008712">
    <property type="term" value="F:ADP-glyceromanno-heptose 6-epimerase activity"/>
    <property type="evidence" value="ECO:0007669"/>
    <property type="project" value="UniProtKB-UniRule"/>
</dbReference>
<dbReference type="NCBIfam" id="TIGR02197">
    <property type="entry name" value="heptose_epim"/>
    <property type="match status" value="1"/>
</dbReference>
<feature type="binding site" evidence="4">
    <location>
        <position position="180"/>
    </location>
    <ligand>
        <name>substrate</name>
    </ligand>
</feature>
<evidence type="ECO:0000256" key="1">
    <source>
        <dbReference type="ARBA" id="ARBA00022857"/>
    </source>
</evidence>
<dbReference type="InterPro" id="IPR036291">
    <property type="entry name" value="NAD(P)-bd_dom_sf"/>
</dbReference>
<reference evidence="6 7" key="1">
    <citation type="submission" date="2008-06" db="EMBL/GenBank/DDBJ databases">
        <title>Complete sequence of Chloroherpeton thalassium ATCC 35110.</title>
        <authorList>
            <consortium name="US DOE Joint Genome Institute"/>
            <person name="Lucas S."/>
            <person name="Copeland A."/>
            <person name="Lapidus A."/>
            <person name="Glavina del Rio T."/>
            <person name="Dalin E."/>
            <person name="Tice H."/>
            <person name="Bruce D."/>
            <person name="Goodwin L."/>
            <person name="Pitluck S."/>
            <person name="Schmutz J."/>
            <person name="Larimer F."/>
            <person name="Land M."/>
            <person name="Hauser L."/>
            <person name="Kyrpides N."/>
            <person name="Mikhailova N."/>
            <person name="Liu Z."/>
            <person name="Li T."/>
            <person name="Zhao F."/>
            <person name="Overmann J."/>
            <person name="Bryant D.A."/>
            <person name="Richardson P."/>
        </authorList>
    </citation>
    <scope>NUCLEOTIDE SEQUENCE [LARGE SCALE GENOMIC DNA]</scope>
    <source>
        <strain evidence="7">ATCC 35110 / GB-78</strain>
    </source>
</reference>
<feature type="binding site" evidence="4">
    <location>
        <begin position="74"/>
        <end position="78"/>
    </location>
    <ligand>
        <name>NADP(+)</name>
        <dbReference type="ChEBI" id="CHEBI:58349"/>
    </ligand>
</feature>
<feature type="binding site" evidence="4">
    <location>
        <position position="146"/>
    </location>
    <ligand>
        <name>NADP(+)</name>
        <dbReference type="ChEBI" id="CHEBI:58349"/>
    </ligand>
</feature>
<dbReference type="HAMAP" id="MF_01601">
    <property type="entry name" value="Heptose_epimerase"/>
    <property type="match status" value="1"/>
</dbReference>
<keyword evidence="2 4" id="KW-0413">Isomerase</keyword>
<keyword evidence="3 4" id="KW-0119">Carbohydrate metabolism</keyword>
<feature type="binding site" evidence="4">
    <location>
        <position position="178"/>
    </location>
    <ligand>
        <name>NADP(+)</name>
        <dbReference type="ChEBI" id="CHEBI:58349"/>
    </ligand>
</feature>
<evidence type="ECO:0000256" key="3">
    <source>
        <dbReference type="ARBA" id="ARBA00023277"/>
    </source>
</evidence>
<dbReference type="GO" id="GO:0050661">
    <property type="term" value="F:NADP binding"/>
    <property type="evidence" value="ECO:0007669"/>
    <property type="project" value="InterPro"/>
</dbReference>
<feature type="binding site" evidence="4">
    <location>
        <position position="280"/>
    </location>
    <ligand>
        <name>substrate</name>
    </ligand>
</feature>
<protein>
    <recommendedName>
        <fullName evidence="4">ADP-L-glycero-D-manno-heptose-6-epimerase</fullName>
        <ecNumber evidence="4">5.1.3.20</ecNumber>
    </recommendedName>
    <alternativeName>
        <fullName evidence="4">ADP-L-glycero-beta-D-manno-heptose-6-epimerase</fullName>
        <shortName evidence="4">ADP-glyceromanno-heptose 6-epimerase</shortName>
        <shortName evidence="4">ADP-hep 6-epimerase</shortName>
        <shortName evidence="4">AGME</shortName>
    </alternativeName>
</protein>
<dbReference type="SUPFAM" id="SSF51735">
    <property type="entry name" value="NAD(P)-binding Rossmann-fold domains"/>
    <property type="match status" value="1"/>
</dbReference>
<accession>B3QXS6</accession>
<feature type="binding site" evidence="4">
    <location>
        <position position="91"/>
    </location>
    <ligand>
        <name>NADP(+)</name>
        <dbReference type="ChEBI" id="CHEBI:58349"/>
    </ligand>
</feature>
<dbReference type="CDD" id="cd05248">
    <property type="entry name" value="ADP_GME_SDR_e"/>
    <property type="match status" value="1"/>
</dbReference>
<dbReference type="InterPro" id="IPR011912">
    <property type="entry name" value="Heptose_epim"/>
</dbReference>
<dbReference type="GO" id="GO:0097171">
    <property type="term" value="P:ADP-L-glycero-beta-D-manno-heptose biosynthetic process"/>
    <property type="evidence" value="ECO:0007669"/>
    <property type="project" value="UniProtKB-UniPathway"/>
</dbReference>
<evidence type="ECO:0000259" key="5">
    <source>
        <dbReference type="Pfam" id="PF01370"/>
    </source>
</evidence>
<feature type="binding site" evidence="4">
    <location>
        <begin position="10"/>
        <end position="11"/>
    </location>
    <ligand>
        <name>NADP(+)</name>
        <dbReference type="ChEBI" id="CHEBI:58349"/>
    </ligand>
</feature>
<gene>
    <name evidence="4" type="primary">hldD</name>
    <name evidence="6" type="ordered locus">Ctha_2542</name>
</gene>
<comment type="similarity">
    <text evidence="4">Belongs to the NAD(P)-dependent epimerase/dehydratase family. HldD subfamily.</text>
</comment>
<feature type="binding site" evidence="4">
    <location>
        <position position="38"/>
    </location>
    <ligand>
        <name>NADP(+)</name>
        <dbReference type="ChEBI" id="CHEBI:58349"/>
    </ligand>
</feature>
<feature type="domain" description="NAD-dependent epimerase/dehydratase" evidence="5">
    <location>
        <begin position="2"/>
        <end position="243"/>
    </location>
</feature>
<feature type="binding site" evidence="4">
    <location>
        <position position="187"/>
    </location>
    <ligand>
        <name>substrate</name>
    </ligand>
</feature>
<comment type="cofactor">
    <cofactor evidence="4">
        <name>NADP(+)</name>
        <dbReference type="ChEBI" id="CHEBI:58349"/>
    </cofactor>
    <text evidence="4">Binds 1 NADP(+) per subunit.</text>
</comment>
<dbReference type="Gene3D" id="3.40.50.720">
    <property type="entry name" value="NAD(P)-binding Rossmann-like Domain"/>
    <property type="match status" value="1"/>
</dbReference>
<dbReference type="eggNOG" id="COG0451">
    <property type="taxonomic scope" value="Bacteria"/>
</dbReference>
<name>B3QXS6_CHLT3</name>
<organism evidence="6 7">
    <name type="scientific">Chloroherpeton thalassium (strain ATCC 35110 / GB-78)</name>
    <dbReference type="NCBI Taxonomy" id="517418"/>
    <lineage>
        <taxon>Bacteria</taxon>
        <taxon>Pseudomonadati</taxon>
        <taxon>Chlorobiota</taxon>
        <taxon>Chlorobiia</taxon>
        <taxon>Chlorobiales</taxon>
        <taxon>Chloroherpetonaceae</taxon>
        <taxon>Chloroherpeton</taxon>
    </lineage>
</organism>
<keyword evidence="7" id="KW-1185">Reference proteome</keyword>
<evidence type="ECO:0000313" key="6">
    <source>
        <dbReference type="EMBL" id="ACF14991.1"/>
    </source>
</evidence>
<feature type="binding site" evidence="4">
    <location>
        <begin position="201"/>
        <end position="204"/>
    </location>
    <ligand>
        <name>substrate</name>
    </ligand>
</feature>
<dbReference type="EMBL" id="CP001100">
    <property type="protein sequence ID" value="ACF14991.1"/>
    <property type="molecule type" value="Genomic_DNA"/>
</dbReference>
<evidence type="ECO:0000313" key="7">
    <source>
        <dbReference type="Proteomes" id="UP000001208"/>
    </source>
</evidence>
<dbReference type="UniPathway" id="UPA00356">
    <property type="reaction ID" value="UER00440"/>
</dbReference>
<dbReference type="PANTHER" id="PTHR43103:SF3">
    <property type="entry name" value="ADP-L-GLYCERO-D-MANNO-HEPTOSE-6-EPIMERASE"/>
    <property type="match status" value="1"/>
</dbReference>
<feature type="binding site" evidence="4">
    <location>
        <position position="170"/>
    </location>
    <ligand>
        <name>NADP(+)</name>
        <dbReference type="ChEBI" id="CHEBI:58349"/>
    </ligand>
</feature>